<dbReference type="EMBL" id="CAJOAY010026729">
    <property type="protein sequence ID" value="CAF4393004.1"/>
    <property type="molecule type" value="Genomic_DNA"/>
</dbReference>
<proteinExistence type="predicted"/>
<dbReference type="AlphaFoldDB" id="A0A820NRJ2"/>
<protein>
    <submittedName>
        <fullName evidence="1">Uncharacterized protein</fullName>
    </submittedName>
</protein>
<feature type="non-terminal residue" evidence="1">
    <location>
        <position position="1"/>
    </location>
</feature>
<name>A0A820NRJ2_9BILA</name>
<gene>
    <name evidence="1" type="ORF">OKA104_LOCUS50982</name>
</gene>
<dbReference type="Proteomes" id="UP000663881">
    <property type="component" value="Unassembled WGS sequence"/>
</dbReference>
<sequence length="140" mass="16202">SCLSISHRGTSFGSFDTENSKIKPHHPLIVSRVQSKINTNQNFDQQKSIPTTHRSSLHINHTQDKTESDLPNKFYFDKQKGVIYRYESNENRNPIKSDYQLSPQKKIHRCGQCGNVTSYHHRRHTKSVLRPTKTQVDDLG</sequence>
<feature type="non-terminal residue" evidence="1">
    <location>
        <position position="140"/>
    </location>
</feature>
<accession>A0A820NRJ2</accession>
<evidence type="ECO:0000313" key="1">
    <source>
        <dbReference type="EMBL" id="CAF4393004.1"/>
    </source>
</evidence>
<comment type="caution">
    <text evidence="1">The sequence shown here is derived from an EMBL/GenBank/DDBJ whole genome shotgun (WGS) entry which is preliminary data.</text>
</comment>
<organism evidence="1 2">
    <name type="scientific">Adineta steineri</name>
    <dbReference type="NCBI Taxonomy" id="433720"/>
    <lineage>
        <taxon>Eukaryota</taxon>
        <taxon>Metazoa</taxon>
        <taxon>Spiralia</taxon>
        <taxon>Gnathifera</taxon>
        <taxon>Rotifera</taxon>
        <taxon>Eurotatoria</taxon>
        <taxon>Bdelloidea</taxon>
        <taxon>Adinetida</taxon>
        <taxon>Adinetidae</taxon>
        <taxon>Adineta</taxon>
    </lineage>
</organism>
<reference evidence="1" key="1">
    <citation type="submission" date="2021-02" db="EMBL/GenBank/DDBJ databases">
        <authorList>
            <person name="Nowell W R."/>
        </authorList>
    </citation>
    <scope>NUCLEOTIDE SEQUENCE</scope>
</reference>
<evidence type="ECO:0000313" key="2">
    <source>
        <dbReference type="Proteomes" id="UP000663881"/>
    </source>
</evidence>